<feature type="compositionally biased region" description="Low complexity" evidence="1">
    <location>
        <begin position="157"/>
        <end position="170"/>
    </location>
</feature>
<name>A0ABC8KTW8_ERUVS</name>
<feature type="compositionally biased region" description="Polar residues" evidence="1">
    <location>
        <begin position="23"/>
        <end position="61"/>
    </location>
</feature>
<gene>
    <name evidence="2" type="ORF">ERUC_LOCUS26374</name>
</gene>
<feature type="region of interest" description="Disordered" evidence="1">
    <location>
        <begin position="178"/>
        <end position="197"/>
    </location>
</feature>
<evidence type="ECO:0000256" key="1">
    <source>
        <dbReference type="SAM" id="MobiDB-lite"/>
    </source>
</evidence>
<dbReference type="EMBL" id="CAKOAT010289599">
    <property type="protein sequence ID" value="CAH8360618.1"/>
    <property type="molecule type" value="Genomic_DNA"/>
</dbReference>
<reference evidence="2 3" key="1">
    <citation type="submission" date="2022-03" db="EMBL/GenBank/DDBJ databases">
        <authorList>
            <person name="Macdonald S."/>
            <person name="Ahmed S."/>
            <person name="Newling K."/>
        </authorList>
    </citation>
    <scope>NUCLEOTIDE SEQUENCE [LARGE SCALE GENOMIC DNA]</scope>
</reference>
<dbReference type="PANTHER" id="PTHR23198:SF21">
    <property type="entry name" value="BNAC09G11300D PROTEIN"/>
    <property type="match status" value="1"/>
</dbReference>
<proteinExistence type="predicted"/>
<dbReference type="AlphaFoldDB" id="A0ABC8KTW8"/>
<organism evidence="2 3">
    <name type="scientific">Eruca vesicaria subsp. sativa</name>
    <name type="common">Garden rocket</name>
    <name type="synonym">Eruca sativa</name>
    <dbReference type="NCBI Taxonomy" id="29727"/>
    <lineage>
        <taxon>Eukaryota</taxon>
        <taxon>Viridiplantae</taxon>
        <taxon>Streptophyta</taxon>
        <taxon>Embryophyta</taxon>
        <taxon>Tracheophyta</taxon>
        <taxon>Spermatophyta</taxon>
        <taxon>Magnoliopsida</taxon>
        <taxon>eudicotyledons</taxon>
        <taxon>Gunneridae</taxon>
        <taxon>Pentapetalae</taxon>
        <taxon>rosids</taxon>
        <taxon>malvids</taxon>
        <taxon>Brassicales</taxon>
        <taxon>Brassicaceae</taxon>
        <taxon>Brassiceae</taxon>
        <taxon>Eruca</taxon>
    </lineage>
</organism>
<feature type="region of interest" description="Disordered" evidence="1">
    <location>
        <begin position="153"/>
        <end position="173"/>
    </location>
</feature>
<sequence>MKIDVSEAVLCGCDTLSTEETEPSNVVDSSVQPLGSTLSTQETEPSKLIESSDQSSGTEQPQLAPLPVTTTSVNPEPAPSHADASITPTSPVQASPPTISSFPPPAVSSEPAQAPGPTGSLPGPGFAAFSSSSRQANVTNIFGSSNASVPMEAPPFASGSSTASASSTTSPLRWGSVQAPVQANGPNTSTTSFRFLPAQDSGFPPQFGYPAGFARPDVGVSPSGYFGGNNFSSPSGPSPRNPFGSFLQPGFGVVSYPPNPFGTIPQTSSFLGGGGTEQGSRYPCYAPTPDLDSSSGGQGKLIISISASNSHGHKSHEELRWEDYQKGDKGGFGWFPPAHTVSPSLFASPILHDLRQNQIRTITRPSQGKMTGFPFGYTNHPTAVQTPHEPAGVGVSSPASACTVCGATSSSSPSGQVGFNGTTNPPSSAATTLPGLFFSTSGSMPLMFGAPNLAAYGGTATTPAVQAYVMIILPRTTTTPTVQAYPMMFGTPNTTTTPGVQPYPMMFGTPNLVGQGTATTPPVQLYHMMFGTPLPAGQGTTTAPAAQPYAMMFGTQQLAGQGTTTTPSAQRYPMMFGTPNLVGQGTTTTPAVQPYAMMFGTPNRGAQGITPAAQAHPVHGLTLPFAAMSLQ</sequence>
<dbReference type="InterPro" id="IPR037665">
    <property type="entry name" value="Nucleoporin_S59-like"/>
</dbReference>
<keyword evidence="3" id="KW-1185">Reference proteome</keyword>
<comment type="caution">
    <text evidence="2">The sequence shown here is derived from an EMBL/GenBank/DDBJ whole genome shotgun (WGS) entry which is preliminary data.</text>
</comment>
<feature type="region of interest" description="Disordered" evidence="1">
    <location>
        <begin position="15"/>
        <end position="128"/>
    </location>
</feature>
<dbReference type="PANTHER" id="PTHR23198">
    <property type="entry name" value="NUCLEOPORIN"/>
    <property type="match status" value="1"/>
</dbReference>
<feature type="compositionally biased region" description="Polar residues" evidence="1">
    <location>
        <begin position="86"/>
        <end position="101"/>
    </location>
</feature>
<accession>A0ABC8KTW8</accession>
<dbReference type="Gene3D" id="1.10.10.2360">
    <property type="match status" value="1"/>
</dbReference>
<evidence type="ECO:0000313" key="2">
    <source>
        <dbReference type="EMBL" id="CAH8360618.1"/>
    </source>
</evidence>
<dbReference type="Proteomes" id="UP001642260">
    <property type="component" value="Unassembled WGS sequence"/>
</dbReference>
<protein>
    <submittedName>
        <fullName evidence="2">Uncharacterized protein</fullName>
    </submittedName>
</protein>
<evidence type="ECO:0000313" key="3">
    <source>
        <dbReference type="Proteomes" id="UP001642260"/>
    </source>
</evidence>
<feature type="compositionally biased region" description="Polar residues" evidence="1">
    <location>
        <begin position="179"/>
        <end position="193"/>
    </location>
</feature>